<evidence type="ECO:0000313" key="6">
    <source>
        <dbReference type="Proteomes" id="UP000267027"/>
    </source>
</evidence>
<organism evidence="7">
    <name type="scientific">Angiostrongylus costaricensis</name>
    <name type="common">Nematode worm</name>
    <dbReference type="NCBI Taxonomy" id="334426"/>
    <lineage>
        <taxon>Eukaryota</taxon>
        <taxon>Metazoa</taxon>
        <taxon>Ecdysozoa</taxon>
        <taxon>Nematoda</taxon>
        <taxon>Chromadorea</taxon>
        <taxon>Rhabditida</taxon>
        <taxon>Rhabditina</taxon>
        <taxon>Rhabditomorpha</taxon>
        <taxon>Strongyloidea</taxon>
        <taxon>Metastrongylidae</taxon>
        <taxon>Angiostrongylus</taxon>
    </lineage>
</organism>
<dbReference type="EMBL" id="UYYA01000097">
    <property type="protein sequence ID" value="VDM52409.1"/>
    <property type="molecule type" value="Genomic_DNA"/>
</dbReference>
<feature type="transmembrane region" description="Helical" evidence="3">
    <location>
        <begin position="40"/>
        <end position="63"/>
    </location>
</feature>
<feature type="compositionally biased region" description="Basic residues" evidence="2">
    <location>
        <begin position="116"/>
        <end position="125"/>
    </location>
</feature>
<evidence type="ECO:0000256" key="1">
    <source>
        <dbReference type="ARBA" id="ARBA00022737"/>
    </source>
</evidence>
<accession>A0A0R3PB13</accession>
<dbReference type="GO" id="GO:0042302">
    <property type="term" value="F:structural constituent of cuticle"/>
    <property type="evidence" value="ECO:0007669"/>
    <property type="project" value="InterPro"/>
</dbReference>
<reference evidence="7" key="1">
    <citation type="submission" date="2017-02" db="UniProtKB">
        <authorList>
            <consortium name="WormBaseParasite"/>
        </authorList>
    </citation>
    <scope>IDENTIFICATION</scope>
</reference>
<keyword evidence="3" id="KW-1133">Transmembrane helix</keyword>
<keyword evidence="1" id="KW-0677">Repeat</keyword>
<feature type="compositionally biased region" description="Pro residues" evidence="2">
    <location>
        <begin position="209"/>
        <end position="231"/>
    </location>
</feature>
<evidence type="ECO:0000256" key="2">
    <source>
        <dbReference type="SAM" id="MobiDB-lite"/>
    </source>
</evidence>
<gene>
    <name evidence="5" type="ORF">ACOC_LOCUS824</name>
</gene>
<dbReference type="PANTHER" id="PTHR24637:SF344">
    <property type="entry name" value="NEMATODE CUTICLE COLLAGEN N-TERMINAL DOMAIN-CONTAINING PROTEIN"/>
    <property type="match status" value="1"/>
</dbReference>
<dbReference type="STRING" id="334426.A0A0R3PB13"/>
<feature type="domain" description="Nematode cuticle collagen N-terminal" evidence="4">
    <location>
        <begin position="39"/>
        <end position="91"/>
    </location>
</feature>
<proteinExistence type="predicted"/>
<feature type="compositionally biased region" description="Pro residues" evidence="2">
    <location>
        <begin position="598"/>
        <end position="611"/>
    </location>
</feature>
<feature type="compositionally biased region" description="Pro residues" evidence="2">
    <location>
        <begin position="528"/>
        <end position="550"/>
    </location>
</feature>
<evidence type="ECO:0000313" key="5">
    <source>
        <dbReference type="EMBL" id="VDM52409.1"/>
    </source>
</evidence>
<feature type="compositionally biased region" description="Pro residues" evidence="2">
    <location>
        <begin position="640"/>
        <end position="652"/>
    </location>
</feature>
<dbReference type="Pfam" id="PF01391">
    <property type="entry name" value="Collagen"/>
    <property type="match status" value="3"/>
</dbReference>
<dbReference type="Gene3D" id="1.20.5.320">
    <property type="entry name" value="6-Phosphogluconate Dehydrogenase, domain 3"/>
    <property type="match status" value="1"/>
</dbReference>
<dbReference type="WBParaSite" id="ACOC_0000082301-mRNA-1">
    <property type="protein sequence ID" value="ACOC_0000082301-mRNA-1"/>
    <property type="gene ID" value="ACOC_0000082301"/>
</dbReference>
<dbReference type="PANTHER" id="PTHR24637">
    <property type="entry name" value="COLLAGEN"/>
    <property type="match status" value="1"/>
</dbReference>
<protein>
    <submittedName>
        <fullName evidence="7">Col_cuticle_N domain-containing protein</fullName>
    </submittedName>
</protein>
<evidence type="ECO:0000259" key="4">
    <source>
        <dbReference type="SMART" id="SM01088"/>
    </source>
</evidence>
<dbReference type="Proteomes" id="UP000267027">
    <property type="component" value="Unassembled WGS sequence"/>
</dbReference>
<feature type="region of interest" description="Disordered" evidence="2">
    <location>
        <begin position="421"/>
        <end position="458"/>
    </location>
</feature>
<reference evidence="5 6" key="2">
    <citation type="submission" date="2018-11" db="EMBL/GenBank/DDBJ databases">
        <authorList>
            <consortium name="Pathogen Informatics"/>
        </authorList>
    </citation>
    <scope>NUCLEOTIDE SEQUENCE [LARGE SCALE GENOMIC DNA]</scope>
    <source>
        <strain evidence="5 6">Costa Rica</strain>
    </source>
</reference>
<dbReference type="OMA" id="STMRINP"/>
<keyword evidence="3" id="KW-0812">Transmembrane</keyword>
<feature type="region of interest" description="Disordered" evidence="2">
    <location>
        <begin position="165"/>
        <end position="348"/>
    </location>
</feature>
<name>A0A0R3PB13_ANGCS</name>
<keyword evidence="3" id="KW-0472">Membrane</keyword>
<evidence type="ECO:0000256" key="3">
    <source>
        <dbReference type="SAM" id="Phobius"/>
    </source>
</evidence>
<feature type="compositionally biased region" description="Pro residues" evidence="2">
    <location>
        <begin position="558"/>
        <end position="567"/>
    </location>
</feature>
<feature type="compositionally biased region" description="Pro residues" evidence="2">
    <location>
        <begin position="279"/>
        <end position="288"/>
    </location>
</feature>
<sequence length="670" mass="67400">MKGTLIDHLLSVDLHLTHPSQMSTDDPKAMAGGVASLRKLAFFGIAISTVATLTAIIAVPMLYNYMQHVQSYLQSEVEFCRHRTDGLWNEYGQFERLKGVDERTKRSVQNGSKDVTKKRKSQRRAVVHRALNDHGRHVAQRQAPVDAPVSAVGLTECCSCGIGESGPPGLPGPDGEPGRDGKPGTDGTPGKSAPPAPTLSPADFCFDCPPAPPGEPGQPGPLGPPGPPGEPGPDGVPSIRGTPGPPGEPGPMGESGLPGKPGQPGAPGRTLEAVGVPGPRGPPGPEGPPGEYGKPGAPGISIPGPPGPPGDPGFAGKPGSPGDPGLPGPPGDLLLTHPAQMSSDDPKEVAHEVASLRKLAFFGIAISTVATLTAIVAVPMLYNYMQHVQSYLQSEVEFCRHRTNGLWDEYGRFEHLSDMDGRTKRSVQHRSSGVAAGRKNHRRSAVRRASNQKGKYKEEGASAFDAAVSGIEPMECCSCGIGFAGPPGLPGPDGEPGQDGEPGTDGVPGKDADPAAVPSPTDFCFDCPPAPTGEPGRPGPPGPPGIPGEPGPVGAPSHPGPPGPPGEIGPMGKDGPPGLPGKPGAPGQTIEAGGIPGPSGPPGPGGPPGEPGTPGAPAILVPGPPGPPGEPGHAGHPGNPGDPGPPGPPGGPGGPGSCDHCPPPRTAPGY</sequence>
<dbReference type="Pfam" id="PF01484">
    <property type="entry name" value="Col_cuticle_N"/>
    <property type="match status" value="2"/>
</dbReference>
<dbReference type="AlphaFoldDB" id="A0A0R3PB13"/>
<feature type="transmembrane region" description="Helical" evidence="3">
    <location>
        <begin position="359"/>
        <end position="382"/>
    </location>
</feature>
<keyword evidence="6" id="KW-1185">Reference proteome</keyword>
<dbReference type="InterPro" id="IPR008160">
    <property type="entry name" value="Collagen"/>
</dbReference>
<dbReference type="OrthoDB" id="5870983at2759"/>
<dbReference type="InterPro" id="IPR002486">
    <property type="entry name" value="Col_cuticle_N"/>
</dbReference>
<feature type="compositionally biased region" description="Pro residues" evidence="2">
    <location>
        <begin position="661"/>
        <end position="670"/>
    </location>
</feature>
<feature type="compositionally biased region" description="Low complexity" evidence="2">
    <location>
        <begin position="289"/>
        <end position="302"/>
    </location>
</feature>
<evidence type="ECO:0000313" key="7">
    <source>
        <dbReference type="WBParaSite" id="ACOC_0000082301-mRNA-1"/>
    </source>
</evidence>
<dbReference type="SMART" id="SM01088">
    <property type="entry name" value="Col_cuticle_N"/>
    <property type="match status" value="2"/>
</dbReference>
<feature type="region of interest" description="Disordered" evidence="2">
    <location>
        <begin position="102"/>
        <end position="125"/>
    </location>
</feature>
<feature type="region of interest" description="Disordered" evidence="2">
    <location>
        <begin position="487"/>
        <end position="670"/>
    </location>
</feature>
<feature type="domain" description="Nematode cuticle collagen N-terminal" evidence="4">
    <location>
        <begin position="358"/>
        <end position="410"/>
    </location>
</feature>